<feature type="transmembrane region" description="Helical" evidence="3">
    <location>
        <begin position="449"/>
        <end position="482"/>
    </location>
</feature>
<gene>
    <name evidence="4" type="ORF">PSNMU_V1.4_AUG-EV-PASAV3_0081000</name>
</gene>
<dbReference type="Proteomes" id="UP000291116">
    <property type="component" value="Unassembled WGS sequence"/>
</dbReference>
<feature type="transmembrane region" description="Helical" evidence="3">
    <location>
        <begin position="673"/>
        <end position="694"/>
    </location>
</feature>
<feature type="transmembrane region" description="Helical" evidence="3">
    <location>
        <begin position="12"/>
        <end position="31"/>
    </location>
</feature>
<reference evidence="4 5" key="1">
    <citation type="submission" date="2019-01" db="EMBL/GenBank/DDBJ databases">
        <authorList>
            <person name="Ferrante I. M."/>
        </authorList>
    </citation>
    <scope>NUCLEOTIDE SEQUENCE [LARGE SCALE GENOMIC DNA]</scope>
    <source>
        <strain evidence="4 5">B856</strain>
    </source>
</reference>
<sequence>MMISNTRFTPNLIWYYVLATLLFLVAISLHANVYRRFGAMQDGLREAARIKWTMEFDELKALAKYQKSVRLHRRGIRDTIAAFNCTAEVNSLREAVFEEEEDVLKLKQSAEKKKEEARADGRESAMHSMASFRDSRAFANSKVAGQNLAREAERENELSETIMNKTLEQEDAAKDRLKKAQATLELANAAQHHTEIDTGICKWAPAVCNLINSGSSAATVTDEAIQANKDIQEALLQIRNAEIERAKAIKLHNLASTHANLSTSMFADAEDFKTQSQEQWQEAKQSRSSAAKEESEAEKDMEDAKLEESDIATKEQEIRDDLNSSRIIFDRVVEDRRKESIAREQMTHYLKLVRERRTQWREKKTEATHHVARAGWEALLASVAASCLLVVVSSRILATFRYRQPLRWIVREMPYVPQDLLYLNCHAWIFLLAMGYGGELLTAFHDRGFVARAAITILIALVAAILQVTLLHLIPSVCALLRESRLDSGAIQPLVQEVVIKRGIIIALTSALELLLCWCWMGNIVFQRVHLFNTFVVWIAVLCMSTFYWIVVRREHVHTRIDALSRFSNSGLLVQGGSNGESERYSLLTASDLERSQGSSMSGYSEGSFYGATRKSLGTNLSSIGSPTSMQSIPIGRSTEPSEQEGDFGSLADMYQAQAFTTPWHSELEKVRLLFEIYIASVAIWIVCTDLSLVRKMSPLANDLVWGKLPLWIFNMFLFVVFFTLIVTFVHTKIGK</sequence>
<feature type="transmembrane region" description="Helical" evidence="3">
    <location>
        <begin position="503"/>
        <end position="526"/>
    </location>
</feature>
<feature type="coiled-coil region" evidence="1">
    <location>
        <begin position="149"/>
        <end position="190"/>
    </location>
</feature>
<keyword evidence="3" id="KW-1133">Transmembrane helix</keyword>
<feature type="transmembrane region" description="Helical" evidence="3">
    <location>
        <begin position="532"/>
        <end position="551"/>
    </location>
</feature>
<feature type="region of interest" description="Disordered" evidence="2">
    <location>
        <begin position="621"/>
        <end position="646"/>
    </location>
</feature>
<feature type="coiled-coil region" evidence="1">
    <location>
        <begin position="224"/>
        <end position="251"/>
    </location>
</feature>
<evidence type="ECO:0000256" key="3">
    <source>
        <dbReference type="SAM" id="Phobius"/>
    </source>
</evidence>
<dbReference type="EMBL" id="CAACVS010000335">
    <property type="protein sequence ID" value="VEU41134.1"/>
    <property type="molecule type" value="Genomic_DNA"/>
</dbReference>
<organism evidence="4 5">
    <name type="scientific">Pseudo-nitzschia multistriata</name>
    <dbReference type="NCBI Taxonomy" id="183589"/>
    <lineage>
        <taxon>Eukaryota</taxon>
        <taxon>Sar</taxon>
        <taxon>Stramenopiles</taxon>
        <taxon>Ochrophyta</taxon>
        <taxon>Bacillariophyta</taxon>
        <taxon>Bacillariophyceae</taxon>
        <taxon>Bacillariophycidae</taxon>
        <taxon>Bacillariales</taxon>
        <taxon>Bacillariaceae</taxon>
        <taxon>Pseudo-nitzschia</taxon>
    </lineage>
</organism>
<feature type="transmembrane region" description="Helical" evidence="3">
    <location>
        <begin position="419"/>
        <end position="437"/>
    </location>
</feature>
<keyword evidence="3" id="KW-0812">Transmembrane</keyword>
<keyword evidence="3" id="KW-0472">Membrane</keyword>
<name>A0A448ZGH1_9STRA</name>
<protein>
    <submittedName>
        <fullName evidence="4">Uncharacterized protein</fullName>
    </submittedName>
</protein>
<evidence type="ECO:0000313" key="4">
    <source>
        <dbReference type="EMBL" id="VEU41134.1"/>
    </source>
</evidence>
<dbReference type="OrthoDB" id="10623652at2759"/>
<feature type="region of interest" description="Disordered" evidence="2">
    <location>
        <begin position="272"/>
        <end position="315"/>
    </location>
</feature>
<evidence type="ECO:0000313" key="5">
    <source>
        <dbReference type="Proteomes" id="UP000291116"/>
    </source>
</evidence>
<evidence type="ECO:0000256" key="1">
    <source>
        <dbReference type="SAM" id="Coils"/>
    </source>
</evidence>
<proteinExistence type="predicted"/>
<keyword evidence="5" id="KW-1185">Reference proteome</keyword>
<feature type="compositionally biased region" description="Basic and acidic residues" evidence="2">
    <location>
        <begin position="302"/>
        <end position="315"/>
    </location>
</feature>
<feature type="transmembrane region" description="Helical" evidence="3">
    <location>
        <begin position="378"/>
        <end position="398"/>
    </location>
</feature>
<dbReference type="AlphaFoldDB" id="A0A448ZGH1"/>
<feature type="compositionally biased region" description="Polar residues" evidence="2">
    <location>
        <begin position="621"/>
        <end position="632"/>
    </location>
</feature>
<feature type="transmembrane region" description="Helical" evidence="3">
    <location>
        <begin position="709"/>
        <end position="730"/>
    </location>
</feature>
<keyword evidence="1" id="KW-0175">Coiled coil</keyword>
<accession>A0A448ZGH1</accession>
<evidence type="ECO:0000256" key="2">
    <source>
        <dbReference type="SAM" id="MobiDB-lite"/>
    </source>
</evidence>